<dbReference type="InterPro" id="IPR006439">
    <property type="entry name" value="HAD-SF_hydro_IA"/>
</dbReference>
<dbReference type="Pfam" id="PF00702">
    <property type="entry name" value="Hydrolase"/>
    <property type="match status" value="1"/>
</dbReference>
<comment type="caution">
    <text evidence="1">The sequence shown here is derived from an EMBL/GenBank/DDBJ whole genome shotgun (WGS) entry which is preliminary data.</text>
</comment>
<evidence type="ECO:0000313" key="1">
    <source>
        <dbReference type="EMBL" id="HJF48703.1"/>
    </source>
</evidence>
<organism evidence="1 2">
    <name type="scientific">Brachybacterium paraconglomeratum</name>
    <dbReference type="NCBI Taxonomy" id="173362"/>
    <lineage>
        <taxon>Bacteria</taxon>
        <taxon>Bacillati</taxon>
        <taxon>Actinomycetota</taxon>
        <taxon>Actinomycetes</taxon>
        <taxon>Micrococcales</taxon>
        <taxon>Dermabacteraceae</taxon>
        <taxon>Brachybacterium</taxon>
    </lineage>
</organism>
<proteinExistence type="predicted"/>
<dbReference type="SFLD" id="SFLDS00003">
    <property type="entry name" value="Haloacid_Dehalogenase"/>
    <property type="match status" value="1"/>
</dbReference>
<gene>
    <name evidence="1" type="ORF">K8W24_02720</name>
</gene>
<reference evidence="1" key="2">
    <citation type="submission" date="2021-09" db="EMBL/GenBank/DDBJ databases">
        <authorList>
            <person name="Gilroy R."/>
        </authorList>
    </citation>
    <scope>NUCLEOTIDE SEQUENCE</scope>
    <source>
        <strain evidence="1">1647</strain>
    </source>
</reference>
<reference evidence="1" key="1">
    <citation type="journal article" date="2021" name="PeerJ">
        <title>Extensive microbial diversity within the chicken gut microbiome revealed by metagenomics and culture.</title>
        <authorList>
            <person name="Gilroy R."/>
            <person name="Ravi A."/>
            <person name="Getino M."/>
            <person name="Pursley I."/>
            <person name="Horton D.L."/>
            <person name="Alikhan N.F."/>
            <person name="Baker D."/>
            <person name="Gharbi K."/>
            <person name="Hall N."/>
            <person name="Watson M."/>
            <person name="Adriaenssens E.M."/>
            <person name="Foster-Nyarko E."/>
            <person name="Jarju S."/>
            <person name="Secka A."/>
            <person name="Antonio M."/>
            <person name="Oren A."/>
            <person name="Chaudhuri R.R."/>
            <person name="La Ragione R."/>
            <person name="Hildebrand F."/>
            <person name="Pallen M.J."/>
        </authorList>
    </citation>
    <scope>NUCLEOTIDE SEQUENCE</scope>
    <source>
        <strain evidence="1">1647</strain>
    </source>
</reference>
<sequence>MSSDDTTHTDSLLALGELVAEHGIRVVVSDLDGVLRVFDASLWDELDAMTGTPDGTSFRAVLGHPYLDDVVRGRGTHARWRELAAEQLVEAGSDPAAAREAVDRWAGTPAVVDRRVRAMLLHLRAAGTAVFVLTNGTDRVPEELAALGLEDVVGEDGRFLLNTADLGAAKPDPEAFARARARIGRVLGEEIPPERIAFLDDSPRHVEAAARCGWHAVLHRASGTERAAPRLP</sequence>
<dbReference type="NCBIfam" id="TIGR01509">
    <property type="entry name" value="HAD-SF-IA-v3"/>
    <property type="match status" value="1"/>
</dbReference>
<accession>A0A921GP55</accession>
<dbReference type="PRINTS" id="PR00413">
    <property type="entry name" value="HADHALOGNASE"/>
</dbReference>
<dbReference type="Proteomes" id="UP000775129">
    <property type="component" value="Unassembled WGS sequence"/>
</dbReference>
<dbReference type="AlphaFoldDB" id="A0A921GP55"/>
<dbReference type="SFLD" id="SFLDG01129">
    <property type="entry name" value="C1.5:_HAD__Beta-PGM__Phosphata"/>
    <property type="match status" value="1"/>
</dbReference>
<protein>
    <submittedName>
        <fullName evidence="1">HAD-IA family hydrolase</fullName>
    </submittedName>
</protein>
<dbReference type="Gene3D" id="3.40.50.1000">
    <property type="entry name" value="HAD superfamily/HAD-like"/>
    <property type="match status" value="1"/>
</dbReference>
<dbReference type="GO" id="GO:0016787">
    <property type="term" value="F:hydrolase activity"/>
    <property type="evidence" value="ECO:0007669"/>
    <property type="project" value="UniProtKB-KW"/>
</dbReference>
<name>A0A921GP55_9MICO</name>
<keyword evidence="1" id="KW-0378">Hydrolase</keyword>
<dbReference type="EMBL" id="DYWO01000085">
    <property type="protein sequence ID" value="HJF48703.1"/>
    <property type="molecule type" value="Genomic_DNA"/>
</dbReference>
<dbReference type="InterPro" id="IPR036412">
    <property type="entry name" value="HAD-like_sf"/>
</dbReference>
<dbReference type="InterPro" id="IPR023214">
    <property type="entry name" value="HAD_sf"/>
</dbReference>
<evidence type="ECO:0000313" key="2">
    <source>
        <dbReference type="Proteomes" id="UP000775129"/>
    </source>
</evidence>
<dbReference type="SUPFAM" id="SSF56784">
    <property type="entry name" value="HAD-like"/>
    <property type="match status" value="1"/>
</dbReference>